<sequence>MVALSPSAPTPARAPARASRRGRRATLVAWGFAAPFLILFLVFMAGPIVASLAMSFTDLTTRDLQTPFNVDFVAFENYVRLFDDPRFLRSLLNTSIFVIVGVPLTMALALAVALALNTGIDRFRTVFRVGYYAPVVTSIVAIAIVWRFILQPDGLLNAFLGWFGIQGPEWLQSTTWALPSLILMAVWRNIGTLMVIFLAGLQGVPKEHHEAAMVDGANAFQRFGNITLPAMRPTLLFAAVITGIGFLQFFEEPFVMTRGGPLDSTLSTAMYTYNQFGFGNYSFASAASYVLFLAIVALSLIQFRLLGRRD</sequence>
<dbReference type="PANTHER" id="PTHR30193:SF37">
    <property type="entry name" value="INNER MEMBRANE ABC TRANSPORTER PERMEASE PROTEIN YCJO"/>
    <property type="match status" value="1"/>
</dbReference>
<evidence type="ECO:0000256" key="3">
    <source>
        <dbReference type="ARBA" id="ARBA00022475"/>
    </source>
</evidence>
<dbReference type="GO" id="GO:0005886">
    <property type="term" value="C:plasma membrane"/>
    <property type="evidence" value="ECO:0007669"/>
    <property type="project" value="UniProtKB-SubCell"/>
</dbReference>
<evidence type="ECO:0000256" key="6">
    <source>
        <dbReference type="ARBA" id="ARBA00023136"/>
    </source>
</evidence>
<evidence type="ECO:0000256" key="4">
    <source>
        <dbReference type="ARBA" id="ARBA00022692"/>
    </source>
</evidence>
<dbReference type="Pfam" id="PF00528">
    <property type="entry name" value="BPD_transp_1"/>
    <property type="match status" value="1"/>
</dbReference>
<dbReference type="PANTHER" id="PTHR30193">
    <property type="entry name" value="ABC TRANSPORTER PERMEASE PROTEIN"/>
    <property type="match status" value="1"/>
</dbReference>
<comment type="caution">
    <text evidence="9">The sequence shown here is derived from an EMBL/GenBank/DDBJ whole genome shotgun (WGS) entry which is preliminary data.</text>
</comment>
<dbReference type="CDD" id="cd06261">
    <property type="entry name" value="TM_PBP2"/>
    <property type="match status" value="1"/>
</dbReference>
<keyword evidence="6 7" id="KW-0472">Membrane</keyword>
<keyword evidence="3" id="KW-1003">Cell membrane</keyword>
<proteinExistence type="inferred from homology"/>
<dbReference type="GO" id="GO:0055085">
    <property type="term" value="P:transmembrane transport"/>
    <property type="evidence" value="ECO:0007669"/>
    <property type="project" value="InterPro"/>
</dbReference>
<keyword evidence="10" id="KW-1185">Reference proteome</keyword>
<evidence type="ECO:0000256" key="1">
    <source>
        <dbReference type="ARBA" id="ARBA00004651"/>
    </source>
</evidence>
<evidence type="ECO:0000256" key="7">
    <source>
        <dbReference type="RuleBase" id="RU363032"/>
    </source>
</evidence>
<feature type="transmembrane region" description="Helical" evidence="7">
    <location>
        <begin position="96"/>
        <end position="117"/>
    </location>
</feature>
<evidence type="ECO:0000259" key="8">
    <source>
        <dbReference type="PROSITE" id="PS50928"/>
    </source>
</evidence>
<dbReference type="InterPro" id="IPR000515">
    <property type="entry name" value="MetI-like"/>
</dbReference>
<keyword evidence="5 7" id="KW-1133">Transmembrane helix</keyword>
<comment type="similarity">
    <text evidence="7">Belongs to the binding-protein-dependent transport system permease family.</text>
</comment>
<organism evidence="9 10">
    <name type="scientific">Agromyces bauzanensis</name>
    <dbReference type="NCBI Taxonomy" id="1308924"/>
    <lineage>
        <taxon>Bacteria</taxon>
        <taxon>Bacillati</taxon>
        <taxon>Actinomycetota</taxon>
        <taxon>Actinomycetes</taxon>
        <taxon>Micrococcales</taxon>
        <taxon>Microbacteriaceae</taxon>
        <taxon>Agromyces</taxon>
    </lineage>
</organism>
<feature type="transmembrane region" description="Helical" evidence="7">
    <location>
        <begin position="281"/>
        <end position="301"/>
    </location>
</feature>
<feature type="transmembrane region" description="Helical" evidence="7">
    <location>
        <begin position="176"/>
        <end position="199"/>
    </location>
</feature>
<dbReference type="EMBL" id="BMMD01000023">
    <property type="protein sequence ID" value="GGJ91180.1"/>
    <property type="molecule type" value="Genomic_DNA"/>
</dbReference>
<feature type="domain" description="ABC transmembrane type-1" evidence="8">
    <location>
        <begin position="91"/>
        <end position="302"/>
    </location>
</feature>
<dbReference type="PROSITE" id="PS50928">
    <property type="entry name" value="ABC_TM1"/>
    <property type="match status" value="1"/>
</dbReference>
<protein>
    <submittedName>
        <fullName evidence="9">Sugar ABC transporter permease</fullName>
    </submittedName>
</protein>
<feature type="transmembrane region" description="Helical" evidence="7">
    <location>
        <begin position="129"/>
        <end position="149"/>
    </location>
</feature>
<dbReference type="RefSeq" id="WP_188744413.1">
    <property type="nucleotide sequence ID" value="NZ_BAABFW010000013.1"/>
</dbReference>
<evidence type="ECO:0000256" key="2">
    <source>
        <dbReference type="ARBA" id="ARBA00022448"/>
    </source>
</evidence>
<feature type="transmembrane region" description="Helical" evidence="7">
    <location>
        <begin position="230"/>
        <end position="250"/>
    </location>
</feature>
<dbReference type="Gene3D" id="1.10.3720.10">
    <property type="entry name" value="MetI-like"/>
    <property type="match status" value="1"/>
</dbReference>
<feature type="transmembrane region" description="Helical" evidence="7">
    <location>
        <begin position="27"/>
        <end position="54"/>
    </location>
</feature>
<evidence type="ECO:0000256" key="5">
    <source>
        <dbReference type="ARBA" id="ARBA00022989"/>
    </source>
</evidence>
<dbReference type="Proteomes" id="UP000636956">
    <property type="component" value="Unassembled WGS sequence"/>
</dbReference>
<reference evidence="9" key="1">
    <citation type="journal article" date="2014" name="Int. J. Syst. Evol. Microbiol.">
        <title>Complete genome sequence of Corynebacterium casei LMG S-19264T (=DSM 44701T), isolated from a smear-ripened cheese.</title>
        <authorList>
            <consortium name="US DOE Joint Genome Institute (JGI-PGF)"/>
            <person name="Walter F."/>
            <person name="Albersmeier A."/>
            <person name="Kalinowski J."/>
            <person name="Ruckert C."/>
        </authorList>
    </citation>
    <scope>NUCLEOTIDE SEQUENCE</scope>
    <source>
        <strain evidence="9">CGMCC 1.8984</strain>
    </source>
</reference>
<comment type="subcellular location">
    <subcellularLocation>
        <location evidence="1 7">Cell membrane</location>
        <topology evidence="1 7">Multi-pass membrane protein</topology>
    </subcellularLocation>
</comment>
<dbReference type="AlphaFoldDB" id="A0A917PT12"/>
<evidence type="ECO:0000313" key="9">
    <source>
        <dbReference type="EMBL" id="GGJ91180.1"/>
    </source>
</evidence>
<evidence type="ECO:0000313" key="10">
    <source>
        <dbReference type="Proteomes" id="UP000636956"/>
    </source>
</evidence>
<gene>
    <name evidence="9" type="primary">lacF</name>
    <name evidence="9" type="ORF">GCM10011372_32090</name>
</gene>
<accession>A0A917PT12</accession>
<reference evidence="9" key="2">
    <citation type="submission" date="2020-09" db="EMBL/GenBank/DDBJ databases">
        <authorList>
            <person name="Sun Q."/>
            <person name="Zhou Y."/>
        </authorList>
    </citation>
    <scope>NUCLEOTIDE SEQUENCE</scope>
    <source>
        <strain evidence="9">CGMCC 1.8984</strain>
    </source>
</reference>
<name>A0A917PT12_9MICO</name>
<dbReference type="SUPFAM" id="SSF161098">
    <property type="entry name" value="MetI-like"/>
    <property type="match status" value="1"/>
</dbReference>
<keyword evidence="4 7" id="KW-0812">Transmembrane</keyword>
<dbReference type="InterPro" id="IPR035906">
    <property type="entry name" value="MetI-like_sf"/>
</dbReference>
<dbReference type="InterPro" id="IPR051393">
    <property type="entry name" value="ABC_transporter_permease"/>
</dbReference>
<keyword evidence="2 7" id="KW-0813">Transport</keyword>